<sequence length="449" mass="46627">MNIWSEDAWAESWAEPAAPALPLTASQKGLWVTHRLGPRQLLNIVVTVGLDPAIGTPRIAEALAAVLAVQPALRMRVGDPLTGTALIEEPLAAADLPFEDIGHCGAAEARAVVARLGAHPFDLARGPLLRFAHARPDGRSVLVMAVHHLVFDGFSLQPFADDLAGFLTAPGPAAPGDGLRAAREARLLGEHAAQAAAEDSAATGRRAAELAGSVAGTAPASLGGATAPAADGGDRAARRLRWEPDPAARAAIRSAHRALGLTGYEFFTAVYATALHAHTGDPAVVLGSPFLARHTFGALGLCGFFVNTLPLALRPGAAPSFARFATEQVAPAVTFVRDRAKVPLPHLLSLLRPERAAHRTPLFNCVLAVQDTPVCAPPVRSVRVHGSGTAEYDLWLGVTDTPGGGLALELEHATAAVPVPEADALWAAFRSVLRTALDRPAAARTPAPG</sequence>
<protein>
    <submittedName>
        <fullName evidence="2">Condensation domain-containing protein</fullName>
    </submittedName>
</protein>
<organism evidence="2 3">
    <name type="scientific">Streptomyces andamanensis</name>
    <dbReference type="NCBI Taxonomy" id="1565035"/>
    <lineage>
        <taxon>Bacteria</taxon>
        <taxon>Bacillati</taxon>
        <taxon>Actinomycetota</taxon>
        <taxon>Actinomycetes</taxon>
        <taxon>Kitasatosporales</taxon>
        <taxon>Streptomycetaceae</taxon>
        <taxon>Streptomyces</taxon>
    </lineage>
</organism>
<dbReference type="InterPro" id="IPR001242">
    <property type="entry name" value="Condensation_dom"/>
</dbReference>
<dbReference type="SUPFAM" id="SSF52777">
    <property type="entry name" value="CoA-dependent acyltransferases"/>
    <property type="match status" value="2"/>
</dbReference>
<dbReference type="PANTHER" id="PTHR45527">
    <property type="entry name" value="NONRIBOSOMAL PEPTIDE SYNTHETASE"/>
    <property type="match status" value="1"/>
</dbReference>
<dbReference type="EMBL" id="JBHSDP010000024">
    <property type="protein sequence ID" value="MFC4330618.1"/>
    <property type="molecule type" value="Genomic_DNA"/>
</dbReference>
<dbReference type="PANTHER" id="PTHR45527:SF1">
    <property type="entry name" value="FATTY ACID SYNTHASE"/>
    <property type="match status" value="1"/>
</dbReference>
<name>A0ABV8TJE3_9ACTN</name>
<dbReference type="InterPro" id="IPR023213">
    <property type="entry name" value="CAT-like_dom_sf"/>
</dbReference>
<feature type="domain" description="Condensation" evidence="1">
    <location>
        <begin position="21"/>
        <end position="442"/>
    </location>
</feature>
<evidence type="ECO:0000259" key="1">
    <source>
        <dbReference type="Pfam" id="PF00668"/>
    </source>
</evidence>
<keyword evidence="3" id="KW-1185">Reference proteome</keyword>
<dbReference type="Proteomes" id="UP001595824">
    <property type="component" value="Unassembled WGS sequence"/>
</dbReference>
<dbReference type="Gene3D" id="3.30.559.30">
    <property type="entry name" value="Nonribosomal peptide synthetase, condensation domain"/>
    <property type="match status" value="1"/>
</dbReference>
<accession>A0ABV8TJE3</accession>
<proteinExistence type="predicted"/>
<evidence type="ECO:0000313" key="3">
    <source>
        <dbReference type="Proteomes" id="UP001595824"/>
    </source>
</evidence>
<dbReference type="Pfam" id="PF00668">
    <property type="entry name" value="Condensation"/>
    <property type="match status" value="1"/>
</dbReference>
<dbReference type="RefSeq" id="WP_381741590.1">
    <property type="nucleotide sequence ID" value="NZ_JBHSDP010000024.1"/>
</dbReference>
<evidence type="ECO:0000313" key="2">
    <source>
        <dbReference type="EMBL" id="MFC4330618.1"/>
    </source>
</evidence>
<gene>
    <name evidence="2" type="ORF">ACFPC0_23100</name>
</gene>
<reference evidence="3" key="1">
    <citation type="journal article" date="2019" name="Int. J. Syst. Evol. Microbiol.">
        <title>The Global Catalogue of Microorganisms (GCM) 10K type strain sequencing project: providing services to taxonomists for standard genome sequencing and annotation.</title>
        <authorList>
            <consortium name="The Broad Institute Genomics Platform"/>
            <consortium name="The Broad Institute Genome Sequencing Center for Infectious Disease"/>
            <person name="Wu L."/>
            <person name="Ma J."/>
        </authorList>
    </citation>
    <scope>NUCLEOTIDE SEQUENCE [LARGE SCALE GENOMIC DNA]</scope>
    <source>
        <strain evidence="3">PCU 347</strain>
    </source>
</reference>
<comment type="caution">
    <text evidence="2">The sequence shown here is derived from an EMBL/GenBank/DDBJ whole genome shotgun (WGS) entry which is preliminary data.</text>
</comment>
<dbReference type="Gene3D" id="3.30.559.10">
    <property type="entry name" value="Chloramphenicol acetyltransferase-like domain"/>
    <property type="match status" value="1"/>
</dbReference>